<dbReference type="PROSITE" id="PS50928">
    <property type="entry name" value="ABC_TM1"/>
    <property type="match status" value="1"/>
</dbReference>
<dbReference type="InterPro" id="IPR000515">
    <property type="entry name" value="MetI-like"/>
</dbReference>
<evidence type="ECO:0000313" key="9">
    <source>
        <dbReference type="Proteomes" id="UP000076574"/>
    </source>
</evidence>
<organism evidence="8 9">
    <name type="scientific">Tardiphaga robiniae</name>
    <dbReference type="NCBI Taxonomy" id="943830"/>
    <lineage>
        <taxon>Bacteria</taxon>
        <taxon>Pseudomonadati</taxon>
        <taxon>Pseudomonadota</taxon>
        <taxon>Alphaproteobacteria</taxon>
        <taxon>Hyphomicrobiales</taxon>
        <taxon>Nitrobacteraceae</taxon>
        <taxon>Tardiphaga</taxon>
    </lineage>
</organism>
<dbReference type="OrthoDB" id="9808005at2"/>
<sequence>MRLQNIDGPERERILASYPKVFAPDYGRRAATILATAGIVGLFVFGLVWLGFSPSALLRGVSRLGIILQAMFPPTAGQQLPVYITALGQTLSIAFLGTMLAAALAFPLAFFAAKNVAGMWVVRFLTKRSFDVMRGIDTLIWALIFINVVGLGPFSGILAVAMSDLGSFGKLFSEAIETASRKQVEGVLSTGASKVQEVRFAIIPQVLPIFLSQVLYYFESNVRSATVIGIVGAGGIGLYLSNEISQQSWDHVSFIILMILGTVAAIDFVSARVRRSIIGMPVRA</sequence>
<dbReference type="STRING" id="943830.A4A58_15740"/>
<dbReference type="InterPro" id="IPR005769">
    <property type="entry name" value="PhnE/PtxC"/>
</dbReference>
<dbReference type="Gene3D" id="1.10.3720.10">
    <property type="entry name" value="MetI-like"/>
    <property type="match status" value="1"/>
</dbReference>
<dbReference type="RefSeq" id="WP_068737305.1">
    <property type="nucleotide sequence ID" value="NZ_LVYV01000053.1"/>
</dbReference>
<reference evidence="8 9" key="1">
    <citation type="submission" date="2016-03" db="EMBL/GenBank/DDBJ databases">
        <title>Microsymbionts genomes from the relict species Vavilovia formosa (Stev.) Fed.</title>
        <authorList>
            <person name="Kopat V."/>
            <person name="Chirak E."/>
            <person name="Kimeklis A."/>
            <person name="Andronov E."/>
        </authorList>
    </citation>
    <scope>NUCLEOTIDE SEQUENCE [LARGE SCALE GENOMIC DNA]</scope>
    <source>
        <strain evidence="8 9">Vaf07</strain>
    </source>
</reference>
<feature type="transmembrane region" description="Helical" evidence="6">
    <location>
        <begin position="138"/>
        <end position="162"/>
    </location>
</feature>
<comment type="subcellular location">
    <subcellularLocation>
        <location evidence="1 6">Cell membrane</location>
        <topology evidence="1 6">Multi-pass membrane protein</topology>
    </subcellularLocation>
</comment>
<feature type="transmembrane region" description="Helical" evidence="6">
    <location>
        <begin position="93"/>
        <end position="117"/>
    </location>
</feature>
<evidence type="ECO:0000313" key="8">
    <source>
        <dbReference type="EMBL" id="KZD21223.1"/>
    </source>
</evidence>
<proteinExistence type="inferred from homology"/>
<feature type="domain" description="ABC transmembrane type-1" evidence="7">
    <location>
        <begin position="87"/>
        <end position="270"/>
    </location>
</feature>
<dbReference type="PANTHER" id="PTHR30043">
    <property type="entry name" value="PHOSPHONATES TRANSPORT SYSTEM PERMEASE PROTEIN"/>
    <property type="match status" value="1"/>
</dbReference>
<name>A0A163XQI6_9BRAD</name>
<comment type="similarity">
    <text evidence="6">Belongs to the binding-protein-dependent transport system permease family.</text>
</comment>
<accession>A0A163XQI6</accession>
<evidence type="ECO:0000259" key="7">
    <source>
        <dbReference type="PROSITE" id="PS50928"/>
    </source>
</evidence>
<dbReference type="NCBIfam" id="TIGR01097">
    <property type="entry name" value="PhnE"/>
    <property type="match status" value="1"/>
</dbReference>
<gene>
    <name evidence="8" type="ORF">A4A58_15740</name>
</gene>
<feature type="transmembrane region" description="Helical" evidence="6">
    <location>
        <begin position="254"/>
        <end position="273"/>
    </location>
</feature>
<evidence type="ECO:0000256" key="3">
    <source>
        <dbReference type="ARBA" id="ARBA00022692"/>
    </source>
</evidence>
<dbReference type="Pfam" id="PF00528">
    <property type="entry name" value="BPD_transp_1"/>
    <property type="match status" value="1"/>
</dbReference>
<keyword evidence="9" id="KW-1185">Reference proteome</keyword>
<comment type="caution">
    <text evidence="8">The sequence shown here is derived from an EMBL/GenBank/DDBJ whole genome shotgun (WGS) entry which is preliminary data.</text>
</comment>
<evidence type="ECO:0000256" key="5">
    <source>
        <dbReference type="ARBA" id="ARBA00023136"/>
    </source>
</evidence>
<evidence type="ECO:0000256" key="2">
    <source>
        <dbReference type="ARBA" id="ARBA00022448"/>
    </source>
</evidence>
<dbReference type="Proteomes" id="UP000076574">
    <property type="component" value="Unassembled WGS sequence"/>
</dbReference>
<keyword evidence="2 6" id="KW-0813">Transport</keyword>
<feature type="transmembrane region" description="Helical" evidence="6">
    <location>
        <begin position="198"/>
        <end position="218"/>
    </location>
</feature>
<dbReference type="GO" id="GO:0005886">
    <property type="term" value="C:plasma membrane"/>
    <property type="evidence" value="ECO:0007669"/>
    <property type="project" value="UniProtKB-SubCell"/>
</dbReference>
<keyword evidence="5 6" id="KW-0472">Membrane</keyword>
<feature type="transmembrane region" description="Helical" evidence="6">
    <location>
        <begin position="225"/>
        <end position="242"/>
    </location>
</feature>
<keyword evidence="4 6" id="KW-1133">Transmembrane helix</keyword>
<evidence type="ECO:0000256" key="4">
    <source>
        <dbReference type="ARBA" id="ARBA00022989"/>
    </source>
</evidence>
<dbReference type="GO" id="GO:0015416">
    <property type="term" value="F:ABC-type phosphonate transporter activity"/>
    <property type="evidence" value="ECO:0007669"/>
    <property type="project" value="InterPro"/>
</dbReference>
<protein>
    <submittedName>
        <fullName evidence="8">Phosphonate ABC transporter, permease protein PhnE</fullName>
    </submittedName>
</protein>
<feature type="transmembrane region" description="Helical" evidence="6">
    <location>
        <begin position="30"/>
        <end position="52"/>
    </location>
</feature>
<dbReference type="InterPro" id="IPR035906">
    <property type="entry name" value="MetI-like_sf"/>
</dbReference>
<dbReference type="SUPFAM" id="SSF161098">
    <property type="entry name" value="MetI-like"/>
    <property type="match status" value="1"/>
</dbReference>
<evidence type="ECO:0000256" key="6">
    <source>
        <dbReference type="RuleBase" id="RU363032"/>
    </source>
</evidence>
<dbReference type="EMBL" id="LVYV01000053">
    <property type="protein sequence ID" value="KZD21223.1"/>
    <property type="molecule type" value="Genomic_DNA"/>
</dbReference>
<keyword evidence="3 6" id="KW-0812">Transmembrane</keyword>
<dbReference type="AlphaFoldDB" id="A0A163XQI6"/>
<evidence type="ECO:0000256" key="1">
    <source>
        <dbReference type="ARBA" id="ARBA00004651"/>
    </source>
</evidence>
<dbReference type="PANTHER" id="PTHR30043:SF9">
    <property type="entry name" value="PHOSPHONATES TRANSPORT SYSTEM PERMEASE PROTEIN"/>
    <property type="match status" value="1"/>
</dbReference>